<dbReference type="EMBL" id="FZPD01000001">
    <property type="protein sequence ID" value="SNS53900.1"/>
    <property type="molecule type" value="Genomic_DNA"/>
</dbReference>
<dbReference type="OrthoDB" id="9805760at2"/>
<gene>
    <name evidence="2" type="ORF">SAMN05421640_0579</name>
</gene>
<evidence type="ECO:0000313" key="3">
    <source>
        <dbReference type="Proteomes" id="UP000198393"/>
    </source>
</evidence>
<dbReference type="PROSITE" id="PS51257">
    <property type="entry name" value="PROKAR_LIPOPROTEIN"/>
    <property type="match status" value="1"/>
</dbReference>
<evidence type="ECO:0000313" key="2">
    <source>
        <dbReference type="EMBL" id="SNS53900.1"/>
    </source>
</evidence>
<organism evidence="2 3">
    <name type="scientific">Ekhidna lutea</name>
    <dbReference type="NCBI Taxonomy" id="447679"/>
    <lineage>
        <taxon>Bacteria</taxon>
        <taxon>Pseudomonadati</taxon>
        <taxon>Bacteroidota</taxon>
        <taxon>Cytophagia</taxon>
        <taxon>Cytophagales</taxon>
        <taxon>Reichenbachiellaceae</taxon>
        <taxon>Ekhidna</taxon>
    </lineage>
</organism>
<dbReference type="RefSeq" id="WP_089355335.1">
    <property type="nucleotide sequence ID" value="NZ_FZPD01000001.1"/>
</dbReference>
<dbReference type="Proteomes" id="UP000198393">
    <property type="component" value="Unassembled WGS sequence"/>
</dbReference>
<keyword evidence="3" id="KW-1185">Reference proteome</keyword>
<evidence type="ECO:0000259" key="1">
    <source>
        <dbReference type="Pfam" id="PF09603"/>
    </source>
</evidence>
<protein>
    <submittedName>
        <fullName evidence="2">Major paralogous domain-containing protein</fullName>
    </submittedName>
</protein>
<proteinExistence type="predicted"/>
<sequence length="194" mass="21416">MNIRNLLSIITVVGCLFATAQESGELTDPRDGKTYKTVTIDIELEGGVTVKRTWMAQNLAYEVPDSFCYKNEPAYCEAFGRLYTFKAAREACPEGWHIPTIGEWNLLFQTFGGIRDAGVALQKGGESGLDLALGGFGDPGRVFKNIGISGNYWDAEKKSDNTSGLISVQKGSKEIYHSVIGDWHRNSCRCVKDY</sequence>
<dbReference type="NCBIfam" id="TIGR02145">
    <property type="entry name" value="Fib_succ_major"/>
    <property type="match status" value="1"/>
</dbReference>
<feature type="domain" description="Fibrobacter succinogenes major paralogous" evidence="1">
    <location>
        <begin position="52"/>
        <end position="192"/>
    </location>
</feature>
<dbReference type="Pfam" id="PF09603">
    <property type="entry name" value="Fib_succ_major"/>
    <property type="match status" value="1"/>
</dbReference>
<dbReference type="AlphaFoldDB" id="A0A239FA34"/>
<accession>A0A239FA34</accession>
<name>A0A239FA34_EKHLU</name>
<reference evidence="2 3" key="1">
    <citation type="submission" date="2017-06" db="EMBL/GenBank/DDBJ databases">
        <authorList>
            <person name="Kim H.J."/>
            <person name="Triplett B.A."/>
        </authorList>
    </citation>
    <scope>NUCLEOTIDE SEQUENCE [LARGE SCALE GENOMIC DNA]</scope>
    <source>
        <strain evidence="2 3">DSM 19307</strain>
    </source>
</reference>
<dbReference type="InterPro" id="IPR011871">
    <property type="entry name" value="Fib_succ_major"/>
</dbReference>